<comment type="catalytic activity">
    <reaction evidence="1">
        <text>ATP + protein L-histidine = ADP + protein N-phospho-L-histidine.</text>
        <dbReference type="EC" id="2.7.13.3"/>
    </reaction>
</comment>
<dbReference type="PRINTS" id="PR00344">
    <property type="entry name" value="BCTRLSENSOR"/>
</dbReference>
<dbReference type="InterPro" id="IPR036097">
    <property type="entry name" value="HisK_dim/P_sf"/>
</dbReference>
<dbReference type="PANTHER" id="PTHR43547">
    <property type="entry name" value="TWO-COMPONENT HISTIDINE KINASE"/>
    <property type="match status" value="1"/>
</dbReference>
<evidence type="ECO:0000313" key="8">
    <source>
        <dbReference type="EMBL" id="SEF73623.1"/>
    </source>
</evidence>
<dbReference type="EC" id="2.7.13.3" evidence="2"/>
<keyword evidence="6" id="KW-1133">Transmembrane helix</keyword>
<accession>A0A1H5UEX8</accession>
<dbReference type="SMART" id="SM00387">
    <property type="entry name" value="HATPase_c"/>
    <property type="match status" value="1"/>
</dbReference>
<dbReference type="EMBL" id="FNVR01000004">
    <property type="protein sequence ID" value="SEF73623.1"/>
    <property type="molecule type" value="Genomic_DNA"/>
</dbReference>
<evidence type="ECO:0000313" key="9">
    <source>
        <dbReference type="Proteomes" id="UP000236736"/>
    </source>
</evidence>
<dbReference type="Gene3D" id="1.10.287.130">
    <property type="match status" value="1"/>
</dbReference>
<dbReference type="PANTHER" id="PTHR43547:SF2">
    <property type="entry name" value="HYBRID SIGNAL TRANSDUCTION HISTIDINE KINASE C"/>
    <property type="match status" value="1"/>
</dbReference>
<evidence type="ECO:0000256" key="4">
    <source>
        <dbReference type="ARBA" id="ARBA00022679"/>
    </source>
</evidence>
<evidence type="ECO:0000256" key="1">
    <source>
        <dbReference type="ARBA" id="ARBA00000085"/>
    </source>
</evidence>
<protein>
    <recommendedName>
        <fullName evidence="2">histidine kinase</fullName>
        <ecNumber evidence="2">2.7.13.3</ecNumber>
    </recommendedName>
</protein>
<keyword evidence="9" id="KW-1185">Reference proteome</keyword>
<dbReference type="PROSITE" id="PS50109">
    <property type="entry name" value="HIS_KIN"/>
    <property type="match status" value="1"/>
</dbReference>
<dbReference type="InterPro" id="IPR036890">
    <property type="entry name" value="HATPase_C_sf"/>
</dbReference>
<dbReference type="AlphaFoldDB" id="A0A1H5UEX8"/>
<reference evidence="9" key="1">
    <citation type="submission" date="2016-10" db="EMBL/GenBank/DDBJ databases">
        <authorList>
            <person name="Varghese N."/>
            <person name="Submissions S."/>
        </authorList>
    </citation>
    <scope>NUCLEOTIDE SEQUENCE [LARGE SCALE GENOMIC DNA]</scope>
    <source>
        <strain evidence="9">DSM 17298</strain>
    </source>
</reference>
<dbReference type="InterPro" id="IPR003661">
    <property type="entry name" value="HisK_dim/P_dom"/>
</dbReference>
<evidence type="ECO:0000256" key="2">
    <source>
        <dbReference type="ARBA" id="ARBA00012438"/>
    </source>
</evidence>
<dbReference type="Pfam" id="PF02518">
    <property type="entry name" value="HATPase_c"/>
    <property type="match status" value="1"/>
</dbReference>
<gene>
    <name evidence="8" type="ORF">SAMN03080598_01228</name>
</gene>
<proteinExistence type="predicted"/>
<keyword evidence="5 8" id="KW-0418">Kinase</keyword>
<dbReference type="CDD" id="cd00082">
    <property type="entry name" value="HisKA"/>
    <property type="match status" value="1"/>
</dbReference>
<dbReference type="InterPro" id="IPR004358">
    <property type="entry name" value="Sig_transdc_His_kin-like_C"/>
</dbReference>
<feature type="domain" description="Histidine kinase" evidence="7">
    <location>
        <begin position="220"/>
        <end position="439"/>
    </location>
</feature>
<dbReference type="Proteomes" id="UP000236736">
    <property type="component" value="Unassembled WGS sequence"/>
</dbReference>
<dbReference type="SUPFAM" id="SSF47384">
    <property type="entry name" value="Homodimeric domain of signal transducing histidine kinase"/>
    <property type="match status" value="1"/>
</dbReference>
<dbReference type="STRING" id="1120964.GCA_001313265_06023"/>
<evidence type="ECO:0000256" key="6">
    <source>
        <dbReference type="SAM" id="Phobius"/>
    </source>
</evidence>
<feature type="transmembrane region" description="Helical" evidence="6">
    <location>
        <begin position="173"/>
        <end position="204"/>
    </location>
</feature>
<sequence length="453" mass="52402">MIDRFLNRWIDFVRDHIYVITILISISLIGLLFVQYNLIKLEIEIQKENFDDEIDDVLLDMHHRIEDDEEISNNLILLIGDKVPADKRDSLEKYMITEIREFTDSILTNRALDFLDYDFAFYQRYEDTIAFASASDAYQPDYQKYAIKAGWRIREAYGKGIFRFGLLFHNKSLYVVYQIFSILIITTLFILILLGSFFSTFMVLNRQKRISQFKNDFINNLTHELKTPIFASSILYKIIKEKRHDFSGKELDHYLSLLEKENHLLKNKVEKVLELTVLERENPGLKQDEINLHEIISQKAEIYRIIIQERGGELKSSLVAENPSIQGDPMHIGNIIDNLLDNAIKYSDKSPTIEISTQNQSKAIILTIKDNGIGVDSMDIPFIFDKFFRVSQGNLHQTKGFGLGLSYVKMITELHGGTIRLESKLGSGTAVILKFPIFEINKAQSNESKNSFS</sequence>
<dbReference type="SUPFAM" id="SSF55874">
    <property type="entry name" value="ATPase domain of HSP90 chaperone/DNA topoisomerase II/histidine kinase"/>
    <property type="match status" value="1"/>
</dbReference>
<name>A0A1H5UEX8_9BACT</name>
<dbReference type="Gene3D" id="3.30.565.10">
    <property type="entry name" value="Histidine kinase-like ATPase, C-terminal domain"/>
    <property type="match status" value="1"/>
</dbReference>
<dbReference type="FunFam" id="3.30.565.10:FF:000006">
    <property type="entry name" value="Sensor histidine kinase WalK"/>
    <property type="match status" value="1"/>
</dbReference>
<keyword evidence="3" id="KW-0597">Phosphoprotein</keyword>
<dbReference type="SMART" id="SM00388">
    <property type="entry name" value="HisKA"/>
    <property type="match status" value="1"/>
</dbReference>
<organism evidence="8 9">
    <name type="scientific">Algoriphagus boritolerans DSM 17298 = JCM 18970</name>
    <dbReference type="NCBI Taxonomy" id="1120964"/>
    <lineage>
        <taxon>Bacteria</taxon>
        <taxon>Pseudomonadati</taxon>
        <taxon>Bacteroidota</taxon>
        <taxon>Cytophagia</taxon>
        <taxon>Cytophagales</taxon>
        <taxon>Cyclobacteriaceae</taxon>
        <taxon>Algoriphagus</taxon>
    </lineage>
</organism>
<dbReference type="InterPro" id="IPR005467">
    <property type="entry name" value="His_kinase_dom"/>
</dbReference>
<evidence type="ECO:0000259" key="7">
    <source>
        <dbReference type="PROSITE" id="PS50109"/>
    </source>
</evidence>
<evidence type="ECO:0000256" key="3">
    <source>
        <dbReference type="ARBA" id="ARBA00022553"/>
    </source>
</evidence>
<dbReference type="GO" id="GO:0000155">
    <property type="term" value="F:phosphorelay sensor kinase activity"/>
    <property type="evidence" value="ECO:0007669"/>
    <property type="project" value="InterPro"/>
</dbReference>
<keyword evidence="6" id="KW-0812">Transmembrane</keyword>
<dbReference type="CDD" id="cd00075">
    <property type="entry name" value="HATPase"/>
    <property type="match status" value="1"/>
</dbReference>
<keyword evidence="4" id="KW-0808">Transferase</keyword>
<dbReference type="InterPro" id="IPR003594">
    <property type="entry name" value="HATPase_dom"/>
</dbReference>
<evidence type="ECO:0000256" key="5">
    <source>
        <dbReference type="ARBA" id="ARBA00022777"/>
    </source>
</evidence>
<feature type="transmembrane region" description="Helical" evidence="6">
    <location>
        <begin position="16"/>
        <end position="39"/>
    </location>
</feature>
<keyword evidence="6" id="KW-0472">Membrane</keyword>